<evidence type="ECO:0000256" key="3">
    <source>
        <dbReference type="ARBA" id="ARBA00022729"/>
    </source>
</evidence>
<organism evidence="5 6">
    <name type="scientific">Amycolatopsis samaneae</name>
    <dbReference type="NCBI Taxonomy" id="664691"/>
    <lineage>
        <taxon>Bacteria</taxon>
        <taxon>Bacillati</taxon>
        <taxon>Actinomycetota</taxon>
        <taxon>Actinomycetes</taxon>
        <taxon>Pseudonocardiales</taxon>
        <taxon>Pseudonocardiaceae</taxon>
        <taxon>Amycolatopsis</taxon>
    </lineage>
</organism>
<evidence type="ECO:0000259" key="4">
    <source>
        <dbReference type="SMART" id="SM00062"/>
    </source>
</evidence>
<comment type="similarity">
    <text evidence="2">Belongs to the bacterial solute-binding protein SsuA/TauA family.</text>
</comment>
<sequence length="322" mass="32910">MSGVTFAAALAALGGCGLLGGPDHSPAAGSGGLEKPSIRVAVMSTIDTAPFRLAQDGGYFAREGLTVEATEAATGQAALTKLIGGEVDIGYSSYTPFFAAKSKNTADIRLVADASSAAPGSTAVVALPGSPVRSVADLAGRRIGITAPNTMSDTLTKSVMQDHGVDFSHVAWTPVALPNVAASLKHGDIDAAFLTEPFITQSAKAVGSVSVVDTATGSTRDFPTAGYGALGRFVTESPKTVAAFQRAMLSATRDAADRAKIEPLMVKYAGVDAETAARTTLLTFRSTVDPRQLQRVPDLMLRMGAIATGVDAAPMIVPQVVG</sequence>
<protein>
    <submittedName>
        <fullName evidence="5">ABC transporter substrate-binding protein</fullName>
    </submittedName>
</protein>
<dbReference type="InterPro" id="IPR015168">
    <property type="entry name" value="SsuA/THI5"/>
</dbReference>
<feature type="domain" description="Solute-binding protein family 3/N-terminal" evidence="4">
    <location>
        <begin position="37"/>
        <end position="272"/>
    </location>
</feature>
<dbReference type="SMART" id="SM00062">
    <property type="entry name" value="PBPb"/>
    <property type="match status" value="1"/>
</dbReference>
<dbReference type="Proteomes" id="UP001597419">
    <property type="component" value="Unassembled WGS sequence"/>
</dbReference>
<keyword evidence="6" id="KW-1185">Reference proteome</keyword>
<comment type="caution">
    <text evidence="5">The sequence shown here is derived from an EMBL/GenBank/DDBJ whole genome shotgun (WGS) entry which is preliminary data.</text>
</comment>
<dbReference type="InterPro" id="IPR001638">
    <property type="entry name" value="Solute-binding_3/MltF_N"/>
</dbReference>
<dbReference type="SUPFAM" id="SSF53850">
    <property type="entry name" value="Periplasmic binding protein-like II"/>
    <property type="match status" value="1"/>
</dbReference>
<evidence type="ECO:0000313" key="6">
    <source>
        <dbReference type="Proteomes" id="UP001597419"/>
    </source>
</evidence>
<evidence type="ECO:0000256" key="1">
    <source>
        <dbReference type="ARBA" id="ARBA00004418"/>
    </source>
</evidence>
<dbReference type="EMBL" id="JBHUKU010000009">
    <property type="protein sequence ID" value="MFD2460817.1"/>
    <property type="molecule type" value="Genomic_DNA"/>
</dbReference>
<dbReference type="PANTHER" id="PTHR30024:SF47">
    <property type="entry name" value="TAURINE-BINDING PERIPLASMIC PROTEIN"/>
    <property type="match status" value="1"/>
</dbReference>
<comment type="subcellular location">
    <subcellularLocation>
        <location evidence="1">Periplasm</location>
    </subcellularLocation>
</comment>
<dbReference type="RefSeq" id="WP_345394817.1">
    <property type="nucleotide sequence ID" value="NZ_BAABHG010000006.1"/>
</dbReference>
<name>A0ABW5GJ06_9PSEU</name>
<evidence type="ECO:0000256" key="2">
    <source>
        <dbReference type="ARBA" id="ARBA00010742"/>
    </source>
</evidence>
<gene>
    <name evidence="5" type="ORF">ACFSYJ_19580</name>
</gene>
<proteinExistence type="inferred from homology"/>
<dbReference type="Gene3D" id="3.40.190.10">
    <property type="entry name" value="Periplasmic binding protein-like II"/>
    <property type="match status" value="2"/>
</dbReference>
<keyword evidence="3" id="KW-0732">Signal</keyword>
<evidence type="ECO:0000313" key="5">
    <source>
        <dbReference type="EMBL" id="MFD2460817.1"/>
    </source>
</evidence>
<dbReference type="PANTHER" id="PTHR30024">
    <property type="entry name" value="ALIPHATIC SULFONATES-BINDING PROTEIN-RELATED"/>
    <property type="match status" value="1"/>
</dbReference>
<dbReference type="Pfam" id="PF09084">
    <property type="entry name" value="NMT1"/>
    <property type="match status" value="1"/>
</dbReference>
<reference evidence="6" key="1">
    <citation type="journal article" date="2019" name="Int. J. Syst. Evol. Microbiol.">
        <title>The Global Catalogue of Microorganisms (GCM) 10K type strain sequencing project: providing services to taxonomists for standard genome sequencing and annotation.</title>
        <authorList>
            <consortium name="The Broad Institute Genomics Platform"/>
            <consortium name="The Broad Institute Genome Sequencing Center for Infectious Disease"/>
            <person name="Wu L."/>
            <person name="Ma J."/>
        </authorList>
    </citation>
    <scope>NUCLEOTIDE SEQUENCE [LARGE SCALE GENOMIC DNA]</scope>
    <source>
        <strain evidence="6">CGMCC 4.7643</strain>
    </source>
</reference>
<accession>A0ABW5GJ06</accession>